<dbReference type="EMBL" id="CP032090">
    <property type="protein sequence ID" value="AXV63868.1"/>
    <property type="molecule type" value="Genomic_DNA"/>
</dbReference>
<dbReference type="KEGG" id="pdj:D0907_00540"/>
<evidence type="ECO:0000313" key="2">
    <source>
        <dbReference type="Proteomes" id="UP000264605"/>
    </source>
</evidence>
<reference evidence="1 2" key="1">
    <citation type="submission" date="2018-08" db="EMBL/GenBank/DDBJ databases">
        <title>Draft genome sequence of Pseudoalteromonas donghaensis HJ51.</title>
        <authorList>
            <person name="Oh J."/>
            <person name="Roh D."/>
        </authorList>
    </citation>
    <scope>NUCLEOTIDE SEQUENCE [LARGE SCALE GENOMIC DNA]</scope>
    <source>
        <strain evidence="1 2">HJ51</strain>
    </source>
</reference>
<sequence length="81" mass="9198">MRKSYPVDSNFIVLFLFTLPAKYPCFQPNKIWSKVMNPINTLNQNAATHVAVKPTNRKAKMLAKLNRYGKKLALGGAVQYK</sequence>
<gene>
    <name evidence="1" type="ORF">D0907_00540</name>
</gene>
<accession>A0AAD0RX69</accession>
<organism evidence="1 2">
    <name type="scientific">Pseudoalteromonas lipolytica</name>
    <dbReference type="NCBI Taxonomy" id="570156"/>
    <lineage>
        <taxon>Bacteria</taxon>
        <taxon>Pseudomonadati</taxon>
        <taxon>Pseudomonadota</taxon>
        <taxon>Gammaproteobacteria</taxon>
        <taxon>Alteromonadales</taxon>
        <taxon>Pseudoalteromonadaceae</taxon>
        <taxon>Pseudoalteromonas</taxon>
    </lineage>
</organism>
<dbReference type="AlphaFoldDB" id="A0AAD0RX69"/>
<proteinExistence type="predicted"/>
<dbReference type="Proteomes" id="UP000264605">
    <property type="component" value="Chromosome"/>
</dbReference>
<evidence type="ECO:0000313" key="1">
    <source>
        <dbReference type="EMBL" id="AXV63868.1"/>
    </source>
</evidence>
<name>A0AAD0RX69_9GAMM</name>
<protein>
    <submittedName>
        <fullName evidence="1">Uncharacterized protein</fullName>
    </submittedName>
</protein>